<accession>C8PJE3</accession>
<evidence type="ECO:0008006" key="4">
    <source>
        <dbReference type="Google" id="ProtNLM"/>
    </source>
</evidence>
<organism evidence="2 3">
    <name type="scientific">Campylobacter gracilis RM3268</name>
    <dbReference type="NCBI Taxonomy" id="553220"/>
    <lineage>
        <taxon>Bacteria</taxon>
        <taxon>Pseudomonadati</taxon>
        <taxon>Campylobacterota</taxon>
        <taxon>Epsilonproteobacteria</taxon>
        <taxon>Campylobacterales</taxon>
        <taxon>Campylobacteraceae</taxon>
        <taxon>Campylobacter</taxon>
    </lineage>
</organism>
<gene>
    <name evidence="2" type="ORF">CAMGR0001_1341</name>
</gene>
<dbReference type="Proteomes" id="UP000005709">
    <property type="component" value="Unassembled WGS sequence"/>
</dbReference>
<dbReference type="AlphaFoldDB" id="C8PJE3"/>
<evidence type="ECO:0000313" key="2">
    <source>
        <dbReference type="EMBL" id="EEV17048.1"/>
    </source>
</evidence>
<comment type="caution">
    <text evidence="2">The sequence shown here is derived from an EMBL/GenBank/DDBJ whole genome shotgun (WGS) entry which is preliminary data.</text>
</comment>
<evidence type="ECO:0000256" key="1">
    <source>
        <dbReference type="SAM" id="Phobius"/>
    </source>
</evidence>
<keyword evidence="3" id="KW-1185">Reference proteome</keyword>
<keyword evidence="1" id="KW-0472">Membrane</keyword>
<dbReference type="RefSeq" id="WP_005871993.1">
    <property type="nucleotide sequence ID" value="NZ_ACYG01000027.1"/>
</dbReference>
<protein>
    <recommendedName>
        <fullName evidence="4">Galanin</fullName>
    </recommendedName>
</protein>
<dbReference type="STRING" id="824.CGRAC_0849"/>
<feature type="transmembrane region" description="Helical" evidence="1">
    <location>
        <begin position="51"/>
        <end position="70"/>
    </location>
</feature>
<dbReference type="InterPro" id="IPR021484">
    <property type="entry name" value="DUF3137"/>
</dbReference>
<keyword evidence="1" id="KW-1133">Transmembrane helix</keyword>
<evidence type="ECO:0000313" key="3">
    <source>
        <dbReference type="Proteomes" id="UP000005709"/>
    </source>
</evidence>
<reference evidence="2 3" key="1">
    <citation type="submission" date="2009-07" db="EMBL/GenBank/DDBJ databases">
        <authorList>
            <person name="Madupu R."/>
            <person name="Sebastian Y."/>
            <person name="Durkin A.S."/>
            <person name="Torralba M."/>
            <person name="Methe B."/>
            <person name="Sutton G.G."/>
            <person name="Strausberg R.L."/>
            <person name="Nelson K.E."/>
        </authorList>
    </citation>
    <scope>NUCLEOTIDE SEQUENCE [LARGE SCALE GENOMIC DNA]</scope>
    <source>
        <strain evidence="2 3">RM3268</strain>
    </source>
</reference>
<dbReference type="Pfam" id="PF11335">
    <property type="entry name" value="DUF3137"/>
    <property type="match status" value="1"/>
</dbReference>
<feature type="transmembrane region" description="Helical" evidence="1">
    <location>
        <begin position="21"/>
        <end position="45"/>
    </location>
</feature>
<proteinExistence type="predicted"/>
<dbReference type="EMBL" id="ACYG01000027">
    <property type="protein sequence ID" value="EEV17048.1"/>
    <property type="molecule type" value="Genomic_DNA"/>
</dbReference>
<dbReference type="eggNOG" id="COG0457">
    <property type="taxonomic scope" value="Bacteria"/>
</dbReference>
<sequence>MNINEAIVATAKKQKECRLAFVKYLFLGILFIIILPVGGGFAVGHLFENRLAPLFFIIIYIPFFLAALMANASRVIDELGDYKAFYKDVFVRAAIRSTDPNFSYDPNAGISRKEFRKIGIYSPDEFRAEDQISGIYKGVKFSLSEAINIPNGATLELSDSAALNLLSAIVFAWSTMKDMQAFSGSVLVCEFYKKFSGQTIVASRTLNTRFLGEKEQMDDLFFSKEFRVFADDKVEARYLLTPAFMQRLRELKEKFAGKMGLSAAFMDDKLYLFLNGAKNKFETTLFSPPPSLEDAAGIKNEILELLRVIDELSLNPDLSRAAILAD</sequence>
<keyword evidence="1" id="KW-0812">Transmembrane</keyword>
<name>C8PJE3_9BACT</name>